<name>F8IKK3_ALIAT</name>
<evidence type="ECO:0008006" key="3">
    <source>
        <dbReference type="Google" id="ProtNLM"/>
    </source>
</evidence>
<dbReference type="InterPro" id="IPR016195">
    <property type="entry name" value="Pol/histidinol_Pase-like"/>
</dbReference>
<dbReference type="KEGG" id="aad:TC41_1652"/>
<dbReference type="AlphaFoldDB" id="F8IKK3"/>
<dbReference type="Gene3D" id="3.20.20.140">
    <property type="entry name" value="Metal-dependent hydrolases"/>
    <property type="match status" value="1"/>
</dbReference>
<dbReference type="Proteomes" id="UP000000292">
    <property type="component" value="Chromosome"/>
</dbReference>
<accession>F8IKK3</accession>
<dbReference type="STRING" id="1048834.TC41_1652"/>
<dbReference type="SUPFAM" id="SSF47781">
    <property type="entry name" value="RuvA domain 2-like"/>
    <property type="match status" value="1"/>
</dbReference>
<dbReference type="EMBL" id="CP002902">
    <property type="protein sequence ID" value="AEJ43581.1"/>
    <property type="molecule type" value="Genomic_DNA"/>
</dbReference>
<dbReference type="PANTHER" id="PTHR40084">
    <property type="entry name" value="PHOSPHOHYDROLASE, PHP FAMILY"/>
    <property type="match status" value="1"/>
</dbReference>
<gene>
    <name evidence="1" type="ordered locus">TC41_1652</name>
</gene>
<dbReference type="SUPFAM" id="SSF89550">
    <property type="entry name" value="PHP domain-like"/>
    <property type="match status" value="1"/>
</dbReference>
<evidence type="ECO:0000313" key="1">
    <source>
        <dbReference type="EMBL" id="AEJ43581.1"/>
    </source>
</evidence>
<organism evidence="1 2">
    <name type="scientific">Alicyclobacillus acidocaldarius (strain Tc-4-1)</name>
    <name type="common">Bacillus acidocaldarius</name>
    <dbReference type="NCBI Taxonomy" id="1048834"/>
    <lineage>
        <taxon>Bacteria</taxon>
        <taxon>Bacillati</taxon>
        <taxon>Bacillota</taxon>
        <taxon>Bacilli</taxon>
        <taxon>Bacillales</taxon>
        <taxon>Alicyclobacillaceae</taxon>
        <taxon>Alicyclobacillus</taxon>
    </lineage>
</organism>
<dbReference type="Gene3D" id="1.10.150.20">
    <property type="entry name" value="5' to 3' exonuclease, C-terminal subdomain"/>
    <property type="match status" value="1"/>
</dbReference>
<evidence type="ECO:0000313" key="2">
    <source>
        <dbReference type="Proteomes" id="UP000000292"/>
    </source>
</evidence>
<sequence length="392" mass="41839">MAGTAVMRVFADFHVHTGAAKGRPVKMAASHQLTVAASLDWAIRVKGLHVVGLVDAVCDPVLEEIRDLCRAGHLVPVRGGGLMYQGSLLVVLGAEVEIRVSEHGAAHFGCWLPTVEAAADFQMWLKTVQCNTGLSSQVARTDPTRLAEEVHARNGLLVVHHAFTPFKGLLGSAADRVADIMPLEVVDAVELGLSADADMADRLKEMREFTFLSNSDAHSLPSIAREFNVLALQELSFTEIQAACRRLGGRAVLMNLGLYPPLGKYYRTRCRSCGALVASKSCACGADTGLVQGVWDRIEAIADDDSPVHPPWRAPYRYIVPLSFVPGVGPRTYAKLLDAFGGEVSLLYAPPSEQALADVVGAKLAARIAAALSGRLPVSPGGAGRYGRIEEA</sequence>
<dbReference type="CDD" id="cd19067">
    <property type="entry name" value="PfuEndoQ-like"/>
    <property type="match status" value="1"/>
</dbReference>
<reference evidence="1 2" key="1">
    <citation type="journal article" date="2011" name="J. Bacteriol.">
        <title>Complete Genome Sequence of Alicyclobacillus acidocaldarius Strain Tc-4-1.</title>
        <authorList>
            <person name="Chen Y."/>
            <person name="He Y."/>
            <person name="Zhang B."/>
            <person name="Yang J."/>
            <person name="Li W."/>
            <person name="Dong Z."/>
            <person name="Hu S."/>
        </authorList>
    </citation>
    <scope>NUCLEOTIDE SEQUENCE [LARGE SCALE GENOMIC DNA]</scope>
    <source>
        <strain evidence="1 2">Tc-4-1</strain>
    </source>
</reference>
<dbReference type="eggNOG" id="COG1379">
    <property type="taxonomic scope" value="Bacteria"/>
</dbReference>
<proteinExistence type="predicted"/>
<dbReference type="PANTHER" id="PTHR40084:SF1">
    <property type="entry name" value="PHOSPHOTRANSFERASE"/>
    <property type="match status" value="1"/>
</dbReference>
<reference evidence="2" key="2">
    <citation type="submission" date="2011-06" db="EMBL/GenBank/DDBJ databases">
        <title>The complete genome sequence of Alicyclobacillus acidocaldarius sp. Tc-4-1.</title>
        <authorList>
            <person name="Chen Y."/>
            <person name="He Y."/>
            <person name="Dong Z."/>
            <person name="Hu S."/>
        </authorList>
    </citation>
    <scope>NUCLEOTIDE SEQUENCE [LARGE SCALE GENOMIC DNA]</scope>
    <source>
        <strain evidence="2">Tc-4-1</strain>
    </source>
</reference>
<dbReference type="InterPro" id="IPR010994">
    <property type="entry name" value="RuvA_2-like"/>
</dbReference>
<protein>
    <recommendedName>
        <fullName evidence="3">TIGR00375 family protein</fullName>
    </recommendedName>
</protein>
<dbReference type="PATRIC" id="fig|1048834.4.peg.1571"/>
<dbReference type="HOGENOM" id="CLU_060249_0_0_9"/>